<dbReference type="eggNOG" id="ENOG5033KHU">
    <property type="taxonomic scope" value="Bacteria"/>
</dbReference>
<reference evidence="2 3" key="2">
    <citation type="journal article" date="2011" name="J. Bacteriol.">
        <title>Complete genome sequences for the anaerobic, extremely thermophilic plant biomass-degrading bacteria Caldicellulosiruptor hydrothermalis, Caldicellulosiruptor kristjanssonii, Caldicellulosiruptor kronotskyensis, Caldicellulosiruptor owensenis, and Caldicellulosiruptor lactoaceticus.</title>
        <authorList>
            <person name="Blumer-Schuette S.E."/>
            <person name="Ozdemir I."/>
            <person name="Mistry D."/>
            <person name="Lucas S."/>
            <person name="Lapidus A."/>
            <person name="Cheng J.F."/>
            <person name="Goodwin L.A."/>
            <person name="Pitluck S."/>
            <person name="Land M.L."/>
            <person name="Hauser L.J."/>
            <person name="Woyke T."/>
            <person name="Mikhailova N."/>
            <person name="Pati A."/>
            <person name="Kyrpides N.C."/>
            <person name="Ivanova N."/>
            <person name="Detter J.C."/>
            <person name="Walston-Davenport K."/>
            <person name="Han S."/>
            <person name="Adams M.W."/>
            <person name="Kelly R.M."/>
        </authorList>
    </citation>
    <scope>NUCLEOTIDE SEQUENCE [LARGE SCALE GENOMIC DNA]</scope>
    <source>
        <strain evidence="3">ATCC 700167 / DSM 13100 / OL</strain>
    </source>
</reference>
<sequence length="287" mass="32906">MKNKMKRILAIIFCISFILTFLPINSVSFAKPKYDVWKDKIKVYDVDKRFKKAEAEYEGYKYIATLDKDTNEIKLKVKPIDSKKYDKSLDSSSLNEERNFSVKVEYFDGENLKAKLIDEKTKEEYNIGDSDTVSAQFAIALPIALGLSEALISALLAILHAIVIGGITCVIVTDIIEKIKNSSYEYYEAYIYNGNVYIGRAIDFFTAKERVQAADFERDDNKAKFNYNVFCKNYVLAEKLALAATRVYGMIEHHSAHKESPNYYPHFHTVISNQWIKILGSAHIFHP</sequence>
<keyword evidence="1" id="KW-0472">Membrane</keyword>
<proteinExistence type="predicted"/>
<dbReference type="HOGENOM" id="CLU_077605_0_0_9"/>
<protein>
    <submittedName>
        <fullName evidence="2">Uncharacterized protein</fullName>
    </submittedName>
</protein>
<evidence type="ECO:0000313" key="2">
    <source>
        <dbReference type="EMBL" id="ADQ05332.1"/>
    </source>
</evidence>
<evidence type="ECO:0000256" key="1">
    <source>
        <dbReference type="SAM" id="Phobius"/>
    </source>
</evidence>
<gene>
    <name evidence="2" type="ordered locus">Calow_1799</name>
</gene>
<keyword evidence="3" id="KW-1185">Reference proteome</keyword>
<dbReference type="OrthoDB" id="1715774at2"/>
<feature type="transmembrane region" description="Helical" evidence="1">
    <location>
        <begin position="150"/>
        <end position="172"/>
    </location>
</feature>
<organism evidence="2 3">
    <name type="scientific">Caldicellulosiruptor owensensis (strain ATCC 700167 / DSM 13100 / OL)</name>
    <dbReference type="NCBI Taxonomy" id="632518"/>
    <lineage>
        <taxon>Bacteria</taxon>
        <taxon>Bacillati</taxon>
        <taxon>Bacillota</taxon>
        <taxon>Bacillota incertae sedis</taxon>
        <taxon>Caldicellulosiruptorales</taxon>
        <taxon>Caldicellulosiruptoraceae</taxon>
        <taxon>Caldicellulosiruptor</taxon>
    </lineage>
</organism>
<accession>E4Q4X2</accession>
<dbReference type="Proteomes" id="UP000006889">
    <property type="component" value="Chromosome"/>
</dbReference>
<dbReference type="EMBL" id="CP002216">
    <property type="protein sequence ID" value="ADQ05332.1"/>
    <property type="molecule type" value="Genomic_DNA"/>
</dbReference>
<evidence type="ECO:0000313" key="3">
    <source>
        <dbReference type="Proteomes" id="UP000006889"/>
    </source>
</evidence>
<reference key="1">
    <citation type="submission" date="2010-09" db="EMBL/GenBank/DDBJ databases">
        <title>Complete sequence of Caldicellulosiruptor owensensis OL.</title>
        <authorList>
            <consortium name="US DOE Joint Genome Institute"/>
            <person name="Lucas S."/>
            <person name="Copeland A."/>
            <person name="Lapidus A."/>
            <person name="Cheng J.-F."/>
            <person name="Bruce D."/>
            <person name="Goodwin L."/>
            <person name="Pitluck S."/>
            <person name="Davenport K."/>
            <person name="Detter J.C."/>
            <person name="Han C."/>
            <person name="Tapia R."/>
            <person name="Land M."/>
            <person name="Hauser L."/>
            <person name="Chang Y.-J."/>
            <person name="Jeffries C."/>
            <person name="Kyrpides N."/>
            <person name="Ivanova N."/>
            <person name="Mikhailova N."/>
            <person name="Blumer-Schuette S.E."/>
            <person name="Kelly R.M."/>
            <person name="Woyke T."/>
        </authorList>
    </citation>
    <scope>NUCLEOTIDE SEQUENCE</scope>
    <source>
        <strain>OL</strain>
    </source>
</reference>
<dbReference type="AlphaFoldDB" id="E4Q4X2"/>
<dbReference type="KEGG" id="cow:Calow_1799"/>
<keyword evidence="1" id="KW-1133">Transmembrane helix</keyword>
<dbReference type="RefSeq" id="WP_013412658.1">
    <property type="nucleotide sequence ID" value="NC_014657.1"/>
</dbReference>
<name>E4Q4X2_CALOW</name>
<keyword evidence="1" id="KW-0812">Transmembrane</keyword>